<evidence type="ECO:0000256" key="2">
    <source>
        <dbReference type="ARBA" id="ARBA00009664"/>
    </source>
</evidence>
<dbReference type="GeneID" id="33353968"/>
<keyword evidence="4 5" id="KW-0934">Plastid</keyword>
<dbReference type="RefSeq" id="YP_009392434.1">
    <property type="nucleotide sequence ID" value="NC_035263.1"/>
</dbReference>
<evidence type="ECO:0000256" key="1">
    <source>
        <dbReference type="ARBA" id="ARBA00004474"/>
    </source>
</evidence>
<dbReference type="InterPro" id="IPR007570">
    <property type="entry name" value="Uncharacterised_Ycf23"/>
</dbReference>
<protein>
    <recommendedName>
        <fullName evidence="3">Uncharacterized protein ycf23</fullName>
    </recommendedName>
</protein>
<proteinExistence type="inferred from homology"/>
<geneLocation type="chloroplast" evidence="5"/>
<dbReference type="Pfam" id="PF04481">
    <property type="entry name" value="DUF561"/>
    <property type="match status" value="1"/>
</dbReference>
<dbReference type="EMBL" id="MF101416">
    <property type="protein sequence ID" value="ARW60996.1"/>
    <property type="molecule type" value="Genomic_DNA"/>
</dbReference>
<accession>A0A1Z1M4Q9</accession>
<dbReference type="PANTHER" id="PTHR36895:SF1">
    <property type="entry name" value="YCF23 PROTEIN"/>
    <property type="match status" value="1"/>
</dbReference>
<gene>
    <name evidence="5" type="primary">ycf23</name>
</gene>
<reference evidence="5" key="1">
    <citation type="journal article" date="2017" name="J. Phycol.">
        <title>Analysis of chloroplast genomes and a supermatrix inform reclassification of the Rhodomelaceae (Rhodophyta).</title>
        <authorList>
            <person name="Diaz-Tapia P."/>
            <person name="Maggs C.A."/>
            <person name="West J.A."/>
            <person name="Verbruggen H."/>
        </authorList>
    </citation>
    <scope>NUCLEOTIDE SEQUENCE</scope>
    <source>
        <strain evidence="5">JW3046</strain>
    </source>
</reference>
<organism evidence="5">
    <name type="scientific">Caloglossa monosticha</name>
    <dbReference type="NCBI Taxonomy" id="76906"/>
    <lineage>
        <taxon>Eukaryota</taxon>
        <taxon>Rhodophyta</taxon>
        <taxon>Florideophyceae</taxon>
        <taxon>Rhodymeniophycidae</taxon>
        <taxon>Ceramiales</taxon>
        <taxon>Delesseriaceae</taxon>
        <taxon>Caloglossa</taxon>
    </lineage>
</organism>
<comment type="subcellular location">
    <subcellularLocation>
        <location evidence="1">Plastid</location>
    </subcellularLocation>
</comment>
<dbReference type="GO" id="GO:0009536">
    <property type="term" value="C:plastid"/>
    <property type="evidence" value="ECO:0007669"/>
    <property type="project" value="UniProtKB-SubCell"/>
</dbReference>
<keyword evidence="5" id="KW-0150">Chloroplast</keyword>
<evidence type="ECO:0000256" key="3">
    <source>
        <dbReference type="ARBA" id="ARBA00021523"/>
    </source>
</evidence>
<evidence type="ECO:0000313" key="5">
    <source>
        <dbReference type="EMBL" id="ARW60996.1"/>
    </source>
</evidence>
<dbReference type="PANTHER" id="PTHR36895">
    <property type="match status" value="1"/>
</dbReference>
<sequence>MNLFYSKFLNSLKLKKVVKIISGLNTLNIRKVYQILKSAEIAKANYIDTAANTKIVATLKNLTNLPLCVSSIDPLELYNCSIMGAEILEIGNFDIFYKSRFNLSSFDILKLAIETRRLVQNKCICVTIPHALNFYQQIVLAKKLEKLGINFLQTEGLSYSHQKNLLKNYRYDIISESVRKSALTLSSTYFLSSLVNIPVITSSKINYISSLTSILCGACGIGIKSAIYDKKTIYEMSCCIEEILYIIKLYAKMSCFVKPTLSIKNYKKNHSIQNMVKNE</sequence>
<name>A0A1Z1M4Q9_9FLOR</name>
<comment type="similarity">
    <text evidence="2">Belongs to the ycf23 family.</text>
</comment>
<dbReference type="AlphaFoldDB" id="A0A1Z1M4Q9"/>
<evidence type="ECO:0000256" key="4">
    <source>
        <dbReference type="ARBA" id="ARBA00022640"/>
    </source>
</evidence>